<keyword evidence="2" id="KW-1185">Reference proteome</keyword>
<evidence type="ECO:0000313" key="1">
    <source>
        <dbReference type="EMBL" id="KAJ8885974.1"/>
    </source>
</evidence>
<dbReference type="EMBL" id="JARBHB010000004">
    <property type="protein sequence ID" value="KAJ8885974.1"/>
    <property type="molecule type" value="Genomic_DNA"/>
</dbReference>
<accession>A0ABQ9HNM5</accession>
<comment type="caution">
    <text evidence="1">The sequence shown here is derived from an EMBL/GenBank/DDBJ whole genome shotgun (WGS) entry which is preliminary data.</text>
</comment>
<evidence type="ECO:0000313" key="2">
    <source>
        <dbReference type="Proteomes" id="UP001159363"/>
    </source>
</evidence>
<dbReference type="Proteomes" id="UP001159363">
    <property type="component" value="Chromosome X"/>
</dbReference>
<gene>
    <name evidence="1" type="ORF">PR048_012180</name>
</gene>
<sequence length="62" mass="7128">MHHTTEINKPPTIASRESEIIGYEVVQLHPYHRELNAIEFIRNMIKCCIAVKNGLQLVADIE</sequence>
<name>A0ABQ9HNM5_9NEOP</name>
<organism evidence="1 2">
    <name type="scientific">Dryococelus australis</name>
    <dbReference type="NCBI Taxonomy" id="614101"/>
    <lineage>
        <taxon>Eukaryota</taxon>
        <taxon>Metazoa</taxon>
        <taxon>Ecdysozoa</taxon>
        <taxon>Arthropoda</taxon>
        <taxon>Hexapoda</taxon>
        <taxon>Insecta</taxon>
        <taxon>Pterygota</taxon>
        <taxon>Neoptera</taxon>
        <taxon>Polyneoptera</taxon>
        <taxon>Phasmatodea</taxon>
        <taxon>Verophasmatodea</taxon>
        <taxon>Anareolatae</taxon>
        <taxon>Phasmatidae</taxon>
        <taxon>Eurycanthinae</taxon>
        <taxon>Dryococelus</taxon>
    </lineage>
</organism>
<protein>
    <submittedName>
        <fullName evidence="1">Uncharacterized protein</fullName>
    </submittedName>
</protein>
<proteinExistence type="predicted"/>
<reference evidence="1 2" key="1">
    <citation type="submission" date="2023-02" db="EMBL/GenBank/DDBJ databases">
        <title>LHISI_Scaffold_Assembly.</title>
        <authorList>
            <person name="Stuart O.P."/>
            <person name="Cleave R."/>
            <person name="Magrath M.J.L."/>
            <person name="Mikheyev A.S."/>
        </authorList>
    </citation>
    <scope>NUCLEOTIDE SEQUENCE [LARGE SCALE GENOMIC DNA]</scope>
    <source>
        <strain evidence="1">Daus_M_001</strain>
        <tissue evidence="1">Leg muscle</tissue>
    </source>
</reference>